<dbReference type="FunCoup" id="A0A7J7DF26">
    <property type="interactions" value="131"/>
</dbReference>
<evidence type="ECO:0000256" key="2">
    <source>
        <dbReference type="SAM" id="Coils"/>
    </source>
</evidence>
<feature type="compositionally biased region" description="Basic and acidic residues" evidence="3">
    <location>
        <begin position="104"/>
        <end position="119"/>
    </location>
</feature>
<name>A0A7J7DF26_TRIWF</name>
<dbReference type="InterPro" id="IPR021410">
    <property type="entry name" value="FAF"/>
</dbReference>
<reference evidence="5 6" key="1">
    <citation type="journal article" date="2020" name="Nat. Commun.">
        <title>Genome of Tripterygium wilfordii and identification of cytochrome P450 involved in triptolide biosynthesis.</title>
        <authorList>
            <person name="Tu L."/>
            <person name="Su P."/>
            <person name="Zhang Z."/>
            <person name="Gao L."/>
            <person name="Wang J."/>
            <person name="Hu T."/>
            <person name="Zhou J."/>
            <person name="Zhang Y."/>
            <person name="Zhao Y."/>
            <person name="Liu Y."/>
            <person name="Song Y."/>
            <person name="Tong Y."/>
            <person name="Lu Y."/>
            <person name="Yang J."/>
            <person name="Xu C."/>
            <person name="Jia M."/>
            <person name="Peters R.J."/>
            <person name="Huang L."/>
            <person name="Gao W."/>
        </authorList>
    </citation>
    <scope>NUCLEOTIDE SEQUENCE [LARGE SCALE GENOMIC DNA]</scope>
    <source>
        <strain evidence="6">cv. XIE 37</strain>
        <tissue evidence="5">Leaf</tissue>
    </source>
</reference>
<dbReference type="PANTHER" id="PTHR33155">
    <property type="entry name" value="FANTASTIC FOUR-LIKE PROTEIN (DUF3049)"/>
    <property type="match status" value="1"/>
</dbReference>
<dbReference type="EMBL" id="JAAARO010000007">
    <property type="protein sequence ID" value="KAF5744923.1"/>
    <property type="molecule type" value="Genomic_DNA"/>
</dbReference>
<dbReference type="AlphaFoldDB" id="A0A7J7DF26"/>
<accession>A0A7J7DF26</accession>
<dbReference type="OrthoDB" id="1303570at2759"/>
<dbReference type="PANTHER" id="PTHR33155:SF3">
    <property type="entry name" value="PROTEIN FAF-LIKE, CHLOROPLASTIC"/>
    <property type="match status" value="1"/>
</dbReference>
<feature type="compositionally biased region" description="Polar residues" evidence="3">
    <location>
        <begin position="167"/>
        <end position="184"/>
    </location>
</feature>
<keyword evidence="6" id="KW-1185">Reference proteome</keyword>
<gene>
    <name evidence="5" type="ORF">HS088_TW07G00504</name>
</gene>
<feature type="region of interest" description="Disordered" evidence="3">
    <location>
        <begin position="72"/>
        <end position="121"/>
    </location>
</feature>
<evidence type="ECO:0000259" key="4">
    <source>
        <dbReference type="Pfam" id="PF11250"/>
    </source>
</evidence>
<proteinExistence type="inferred from homology"/>
<keyword evidence="2" id="KW-0175">Coiled coil</keyword>
<evidence type="ECO:0000256" key="1">
    <source>
        <dbReference type="ARBA" id="ARBA00008690"/>
    </source>
</evidence>
<dbReference type="Pfam" id="PF11250">
    <property type="entry name" value="FAF"/>
    <property type="match status" value="1"/>
</dbReference>
<comment type="caution">
    <text evidence="5">The sequence shown here is derived from an EMBL/GenBank/DDBJ whole genome shotgun (WGS) entry which is preliminary data.</text>
</comment>
<feature type="coiled-coil region" evidence="2">
    <location>
        <begin position="284"/>
        <end position="311"/>
    </location>
</feature>
<evidence type="ECO:0000313" key="5">
    <source>
        <dbReference type="EMBL" id="KAF5744923.1"/>
    </source>
</evidence>
<protein>
    <submittedName>
        <fullName evidence="5">Protein FAF-like chloroplastic</fullName>
    </submittedName>
</protein>
<feature type="region of interest" description="Disordered" evidence="3">
    <location>
        <begin position="162"/>
        <end position="241"/>
    </location>
</feature>
<dbReference type="Proteomes" id="UP000593562">
    <property type="component" value="Unassembled WGS sequence"/>
</dbReference>
<organism evidence="5 6">
    <name type="scientific">Tripterygium wilfordii</name>
    <name type="common">Thunder God vine</name>
    <dbReference type="NCBI Taxonomy" id="458696"/>
    <lineage>
        <taxon>Eukaryota</taxon>
        <taxon>Viridiplantae</taxon>
        <taxon>Streptophyta</taxon>
        <taxon>Embryophyta</taxon>
        <taxon>Tracheophyta</taxon>
        <taxon>Spermatophyta</taxon>
        <taxon>Magnoliopsida</taxon>
        <taxon>eudicotyledons</taxon>
        <taxon>Gunneridae</taxon>
        <taxon>Pentapetalae</taxon>
        <taxon>rosids</taxon>
        <taxon>fabids</taxon>
        <taxon>Celastrales</taxon>
        <taxon>Celastraceae</taxon>
        <taxon>Tripterygium</taxon>
    </lineage>
</organism>
<dbReference type="InParanoid" id="A0A7J7DF26"/>
<comment type="similarity">
    <text evidence="1">Belongs to the fantastic four family.</text>
</comment>
<feature type="domain" description="FAF" evidence="4">
    <location>
        <begin position="223"/>
        <end position="276"/>
    </location>
</feature>
<evidence type="ECO:0000256" key="3">
    <source>
        <dbReference type="SAM" id="MobiDB-lite"/>
    </source>
</evidence>
<sequence>MQSLSKSLRLSSSLREEVMGTNKQGIVSILGSDCERNKSASLRRTLSADMSSKKWLIQHGFSPIKKIASSEEFPTLSIQDSEEEEECKENEAPDRNDVWSSIQEDNKRNKNEEMEKPDQLDIWSSILSQKVREDSKSIPPPYVHPLVKRSLSSLSEKSLELCTESLGSETGSDGFSSYPPSETSGVEDEEHEVVSQQAEQLVSRGFDQEYPPVLKYKKSPPRSLPPPITSLSNHDGSSLHMRSRRDNGRLVLEAVSVPSQNNFHAQRQDGRLVLTFINHEPSYEEEKENNMEDLVEEFEGIEEEGKEIEEEAEKDAMDQAPKLSSRVINFHKLITMSKPMVLATKSPTWPKKFNEMVKFEEEVEVEKPTPLAQSLPPRPPAAAARRIPAPPAAVKAKPTTAAASLNAYEYYWRPKTMASPVDKINGHDHILSKIPMEIEQQKLLVLRGKKGDDLVPLLKGCKEPRRSILFWEPNCIATS</sequence>
<evidence type="ECO:0000313" key="6">
    <source>
        <dbReference type="Proteomes" id="UP000593562"/>
    </source>
</evidence>
<dbReference type="InterPro" id="IPR046431">
    <property type="entry name" value="FAF_dom"/>
</dbReference>